<dbReference type="Proteomes" id="UP001259832">
    <property type="component" value="Unassembled WGS sequence"/>
</dbReference>
<protein>
    <recommendedName>
        <fullName evidence="2">Ty3 transposon capsid-like protein domain-containing protein</fullName>
    </recommendedName>
</protein>
<evidence type="ECO:0000313" key="3">
    <source>
        <dbReference type="EMBL" id="KAK1930339.1"/>
    </source>
</evidence>
<dbReference type="Pfam" id="PF19259">
    <property type="entry name" value="Ty3_capsid"/>
    <property type="match status" value="1"/>
</dbReference>
<dbReference type="InterPro" id="IPR021109">
    <property type="entry name" value="Peptidase_aspartic_dom_sf"/>
</dbReference>
<name>A0AAD9LCI7_9STRA</name>
<feature type="domain" description="Ty3 transposon capsid-like protein" evidence="2">
    <location>
        <begin position="65"/>
        <end position="159"/>
    </location>
</feature>
<proteinExistence type="predicted"/>
<reference evidence="3" key="1">
    <citation type="submission" date="2023-08" db="EMBL/GenBank/DDBJ databases">
        <title>Reference Genome Resource for the Citrus Pathogen Phytophthora citrophthora.</title>
        <authorList>
            <person name="Moller H."/>
            <person name="Coetzee B."/>
            <person name="Rose L.J."/>
            <person name="Van Niekerk J.M."/>
        </authorList>
    </citation>
    <scope>NUCLEOTIDE SEQUENCE</scope>
    <source>
        <strain evidence="3">STE-U-9442</strain>
    </source>
</reference>
<sequence>MPTNTQLQAEIDRLNQAMAERARVASNLPKFTGKRGEDVREWLFQIENACRINGVAIGDASGRAHHVLQHFEASNYQSVLREKLQRLKQTADIETYNGEYSALIFRVDDMGVLDQVLLYANGLKPRARSYVKLENPETLSDALDLTVKFEATHFVEDTSERKVRHVKMKTSNEQAQDNKKTKGTIQTEVEFEEQGDSYLPLLQQAWPHQRQLLCVEEGAKGAGKREATSVKESPVVEEKMKETSKMLLDCGATTIYVSKRLAEEHQLKTTKFSDKNIRVNLGDNPIVEAQLEVPSLLVYAIPEEFDCILGILFFEDMQPQIDWRRRRVEGTRERTLRWERAGETCGPIEEGGPVIASGLRRSVGAKGLWAKRHDSCRGAALETDVKSAVNPVHDSEQNETQRVACEQLEDASAGKGSASEDERKSSGRNGTAPGGSDTKEKESVVEKMFTMGITDGAGVENKFITRKKLRKFLRIKTKSIDEPDFMLVLTNETIKNVARSLERRDQPDNVGTANAQRYLETDWQSFRANPAFDLLTKYKDTVFQPELPEGLPEKREIEHRIDVKDPNLAMYRQQWRQSPEQQREIVLWVEDMTAKIKTAYTKDREAKAIFTAIQRRADRQQPKAKRQQKNSIAAIRKTTVCCGTRLHPTMSHVS</sequence>
<evidence type="ECO:0000256" key="1">
    <source>
        <dbReference type="SAM" id="MobiDB-lite"/>
    </source>
</evidence>
<gene>
    <name evidence="3" type="ORF">P3T76_014010</name>
</gene>
<comment type="caution">
    <text evidence="3">The sequence shown here is derived from an EMBL/GenBank/DDBJ whole genome shotgun (WGS) entry which is preliminary data.</text>
</comment>
<dbReference type="InterPro" id="IPR045358">
    <property type="entry name" value="Ty3_capsid"/>
</dbReference>
<keyword evidence="4" id="KW-1185">Reference proteome</keyword>
<feature type="region of interest" description="Disordered" evidence="1">
    <location>
        <begin position="409"/>
        <end position="443"/>
    </location>
</feature>
<accession>A0AAD9LCI7</accession>
<dbReference type="EMBL" id="JASMQC010000039">
    <property type="protein sequence ID" value="KAK1930339.1"/>
    <property type="molecule type" value="Genomic_DNA"/>
</dbReference>
<dbReference type="AlphaFoldDB" id="A0AAD9LCI7"/>
<organism evidence="3 4">
    <name type="scientific">Phytophthora citrophthora</name>
    <dbReference type="NCBI Taxonomy" id="4793"/>
    <lineage>
        <taxon>Eukaryota</taxon>
        <taxon>Sar</taxon>
        <taxon>Stramenopiles</taxon>
        <taxon>Oomycota</taxon>
        <taxon>Peronosporomycetes</taxon>
        <taxon>Peronosporales</taxon>
        <taxon>Peronosporaceae</taxon>
        <taxon>Phytophthora</taxon>
    </lineage>
</organism>
<evidence type="ECO:0000259" key="2">
    <source>
        <dbReference type="Pfam" id="PF19259"/>
    </source>
</evidence>
<dbReference type="Gene3D" id="2.40.70.10">
    <property type="entry name" value="Acid Proteases"/>
    <property type="match status" value="1"/>
</dbReference>
<evidence type="ECO:0000313" key="4">
    <source>
        <dbReference type="Proteomes" id="UP001259832"/>
    </source>
</evidence>